<dbReference type="GO" id="GO:0006284">
    <property type="term" value="P:base-excision repair"/>
    <property type="evidence" value="ECO:0007669"/>
    <property type="project" value="InterPro"/>
</dbReference>
<evidence type="ECO:0000313" key="6">
    <source>
        <dbReference type="EMBL" id="HJC63896.1"/>
    </source>
</evidence>
<dbReference type="PANTHER" id="PTHR10359:SF19">
    <property type="entry name" value="DNA REPAIR GLYCOSYLASE MJ1434-RELATED"/>
    <property type="match status" value="1"/>
</dbReference>
<dbReference type="Proteomes" id="UP000823886">
    <property type="component" value="Unassembled WGS sequence"/>
</dbReference>
<feature type="domain" description="HhH-GPD" evidence="5">
    <location>
        <begin position="34"/>
        <end position="184"/>
    </location>
</feature>
<proteinExistence type="predicted"/>
<evidence type="ECO:0000313" key="7">
    <source>
        <dbReference type="Proteomes" id="UP000823886"/>
    </source>
</evidence>
<keyword evidence="6" id="KW-0540">Nuclease</keyword>
<evidence type="ECO:0000259" key="5">
    <source>
        <dbReference type="SMART" id="SM00478"/>
    </source>
</evidence>
<accession>A0A9D2TCD3</accession>
<dbReference type="Gene3D" id="1.10.1670.10">
    <property type="entry name" value="Helix-hairpin-Helix base-excision DNA repair enzymes (C-terminal)"/>
    <property type="match status" value="1"/>
</dbReference>
<dbReference type="Gene3D" id="1.10.340.30">
    <property type="entry name" value="Hypothetical protein, domain 2"/>
    <property type="match status" value="1"/>
</dbReference>
<dbReference type="CDD" id="cd00056">
    <property type="entry name" value="ENDO3c"/>
    <property type="match status" value="1"/>
</dbReference>
<dbReference type="AlphaFoldDB" id="A0A9D2TCD3"/>
<name>A0A9D2TCD3_9FIRM</name>
<dbReference type="GO" id="GO:0004519">
    <property type="term" value="F:endonuclease activity"/>
    <property type="evidence" value="ECO:0007669"/>
    <property type="project" value="UniProtKB-KW"/>
</dbReference>
<dbReference type="InterPro" id="IPR011257">
    <property type="entry name" value="DNA_glycosylase"/>
</dbReference>
<dbReference type="Pfam" id="PF00730">
    <property type="entry name" value="HhH-GPD"/>
    <property type="match status" value="1"/>
</dbReference>
<keyword evidence="4" id="KW-0411">Iron-sulfur</keyword>
<evidence type="ECO:0000256" key="2">
    <source>
        <dbReference type="ARBA" id="ARBA00022723"/>
    </source>
</evidence>
<reference evidence="6" key="2">
    <citation type="submission" date="2021-04" db="EMBL/GenBank/DDBJ databases">
        <authorList>
            <person name="Gilroy R."/>
        </authorList>
    </citation>
    <scope>NUCLEOTIDE SEQUENCE</scope>
    <source>
        <strain evidence="6">ChiBcec2-3848</strain>
    </source>
</reference>
<comment type="caution">
    <text evidence="6">The sequence shown here is derived from an EMBL/GenBank/DDBJ whole genome shotgun (WGS) entry which is preliminary data.</text>
</comment>
<keyword evidence="2" id="KW-0479">Metal-binding</keyword>
<keyword evidence="3" id="KW-0408">Iron</keyword>
<organism evidence="6 7">
    <name type="scientific">Candidatus Blautia merdavium</name>
    <dbReference type="NCBI Taxonomy" id="2838494"/>
    <lineage>
        <taxon>Bacteria</taxon>
        <taxon>Bacillati</taxon>
        <taxon>Bacillota</taxon>
        <taxon>Clostridia</taxon>
        <taxon>Lachnospirales</taxon>
        <taxon>Lachnospiraceae</taxon>
        <taxon>Blautia</taxon>
    </lineage>
</organism>
<dbReference type="SMART" id="SM00478">
    <property type="entry name" value="ENDO3c"/>
    <property type="match status" value="1"/>
</dbReference>
<evidence type="ECO:0000256" key="3">
    <source>
        <dbReference type="ARBA" id="ARBA00023004"/>
    </source>
</evidence>
<reference evidence="6" key="1">
    <citation type="journal article" date="2021" name="PeerJ">
        <title>Extensive microbial diversity within the chicken gut microbiome revealed by metagenomics and culture.</title>
        <authorList>
            <person name="Gilroy R."/>
            <person name="Ravi A."/>
            <person name="Getino M."/>
            <person name="Pursley I."/>
            <person name="Horton D.L."/>
            <person name="Alikhan N.F."/>
            <person name="Baker D."/>
            <person name="Gharbi K."/>
            <person name="Hall N."/>
            <person name="Watson M."/>
            <person name="Adriaenssens E.M."/>
            <person name="Foster-Nyarko E."/>
            <person name="Jarju S."/>
            <person name="Secka A."/>
            <person name="Antonio M."/>
            <person name="Oren A."/>
            <person name="Chaudhuri R.R."/>
            <person name="La Ragione R."/>
            <person name="Hildebrand F."/>
            <person name="Pallen M.J."/>
        </authorList>
    </citation>
    <scope>NUCLEOTIDE SEQUENCE</scope>
    <source>
        <strain evidence="6">ChiBcec2-3848</strain>
    </source>
</reference>
<dbReference type="SUPFAM" id="SSF48150">
    <property type="entry name" value="DNA-glycosylase"/>
    <property type="match status" value="1"/>
</dbReference>
<dbReference type="PANTHER" id="PTHR10359">
    <property type="entry name" value="A/G-SPECIFIC ADENINE GLYCOSYLASE/ENDONUCLEASE III"/>
    <property type="match status" value="1"/>
</dbReference>
<dbReference type="EMBL" id="DWVZ01000131">
    <property type="protein sequence ID" value="HJC63896.1"/>
    <property type="molecule type" value="Genomic_DNA"/>
</dbReference>
<dbReference type="InterPro" id="IPR003265">
    <property type="entry name" value="HhH-GPD_domain"/>
</dbReference>
<evidence type="ECO:0000256" key="4">
    <source>
        <dbReference type="ARBA" id="ARBA00023014"/>
    </source>
</evidence>
<sequence length="225" mass="25703">MRNANELYQILLASRGKPRWWSEDPFTVMFQAVLVQNTAWRSVEKTCEAIGDKLTPQTIGAMSLEELELLIRPCGFCKAKARTIQALVLWFGQYDFSARAVEEIPAFRLRRELLSIRGIGAETADVILVYAFYKPSFIIDAYTRRLLSRLGCGFSDDASVRQFFEDTLPKDARVYGWYHWLILEHCISTCKKVPRCSGCPLKDSCRHSLSQEQARPGSGQRKDLP</sequence>
<dbReference type="GO" id="GO:0051539">
    <property type="term" value="F:4 iron, 4 sulfur cluster binding"/>
    <property type="evidence" value="ECO:0007669"/>
    <property type="project" value="UniProtKB-KW"/>
</dbReference>
<keyword evidence="6" id="KW-0255">Endonuclease</keyword>
<evidence type="ECO:0000256" key="1">
    <source>
        <dbReference type="ARBA" id="ARBA00022485"/>
    </source>
</evidence>
<protein>
    <submittedName>
        <fullName evidence="6">Endonuclease</fullName>
    </submittedName>
</protein>
<gene>
    <name evidence="6" type="ORF">H9753_09830</name>
</gene>
<keyword evidence="6" id="KW-0378">Hydrolase</keyword>
<dbReference type="GO" id="GO:0046872">
    <property type="term" value="F:metal ion binding"/>
    <property type="evidence" value="ECO:0007669"/>
    <property type="project" value="UniProtKB-KW"/>
</dbReference>
<dbReference type="PIRSF" id="PIRSF001435">
    <property type="entry name" value="Nth"/>
    <property type="match status" value="1"/>
</dbReference>
<dbReference type="InterPro" id="IPR023170">
    <property type="entry name" value="HhH_base_excis_C"/>
</dbReference>
<keyword evidence="1" id="KW-0004">4Fe-4S</keyword>